<feature type="compositionally biased region" description="Basic residues" evidence="2">
    <location>
        <begin position="721"/>
        <end position="731"/>
    </location>
</feature>
<feature type="region of interest" description="Disordered" evidence="2">
    <location>
        <begin position="721"/>
        <end position="851"/>
    </location>
</feature>
<feature type="compositionally biased region" description="Low complexity" evidence="2">
    <location>
        <begin position="745"/>
        <end position="773"/>
    </location>
</feature>
<dbReference type="Proteomes" id="UP000053424">
    <property type="component" value="Unassembled WGS sequence"/>
</dbReference>
<feature type="compositionally biased region" description="Pro residues" evidence="2">
    <location>
        <begin position="498"/>
        <end position="515"/>
    </location>
</feature>
<proteinExistence type="predicted"/>
<dbReference type="GO" id="GO:0008270">
    <property type="term" value="F:zinc ion binding"/>
    <property type="evidence" value="ECO:0007669"/>
    <property type="project" value="UniProtKB-KW"/>
</dbReference>
<dbReference type="PROSITE" id="PS00028">
    <property type="entry name" value="ZINC_FINGER_C2H2_1"/>
    <property type="match status" value="1"/>
</dbReference>
<keyword evidence="1" id="KW-0863">Zinc-finger</keyword>
<evidence type="ECO:0000256" key="2">
    <source>
        <dbReference type="SAM" id="MobiDB-lite"/>
    </source>
</evidence>
<dbReference type="OrthoDB" id="8922241at2759"/>
<dbReference type="Gene3D" id="3.30.160.60">
    <property type="entry name" value="Classic Zinc Finger"/>
    <property type="match status" value="1"/>
</dbReference>
<dbReference type="PROSITE" id="PS50157">
    <property type="entry name" value="ZINC_FINGER_C2H2_2"/>
    <property type="match status" value="1"/>
</dbReference>
<feature type="compositionally biased region" description="Polar residues" evidence="2">
    <location>
        <begin position="103"/>
        <end position="114"/>
    </location>
</feature>
<dbReference type="AlphaFoldDB" id="A0A0C2YLY3"/>
<feature type="compositionally biased region" description="Polar residues" evidence="2">
    <location>
        <begin position="173"/>
        <end position="184"/>
    </location>
</feature>
<protein>
    <recommendedName>
        <fullName evidence="3">C2H2-type domain-containing protein</fullName>
    </recommendedName>
</protein>
<keyword evidence="5" id="KW-1185">Reference proteome</keyword>
<accession>A0A0C2YLY3</accession>
<keyword evidence="1" id="KW-0862">Zinc</keyword>
<evidence type="ECO:0000256" key="1">
    <source>
        <dbReference type="PROSITE-ProRule" id="PRU00042"/>
    </source>
</evidence>
<sequence>MPPRSSKSRGYVLAPARWDERRRDSPDESDVDTGPPPLPPMRMKETVKQTPFRVIKEPELRPIPSPPWKSRPLKRPGEFNEEERRNVRTVAPHHPTYDIQHLRNGSNGEFCSSAKTREFHGEEERNGRTISPHRTQSSRNGELFPSGTTMPPLTSDFAEQGRMRRVSPHHPNSRNGEFCSSGTSRPPHPGEFDEERRNLRTIGPHYDSRNGEFCSSTKLPPMRSLSPPPQHHSRPLLAPPSAYSTPYYPPPPTEAYLFRHYSRTPENSNRNLSDDDMNGGPRAQRYEHRRPASPSQRNRYPLHSSPPLLPSIPSQHRRIPSQSHSRPPSPPPSALHRRVPSNPHPPSPLPQHRRVLSPPRSEPPSPSPLPPPPSASSSSGSSHRRGPRPAPPGPNHGFHSLTRRDFPSALEVRDSQPGEWYEREKRERERNEYEGRLRRDEYYEQQRRQHEPGRYPRSPPRPPLQEYVRYLHGPTPPPTFNPHAYAPQHSPQQRPMNPHLPPLQNGPPSPHPQRQPPYQYTSYPPPLPPHIPSHTARPSKRNPPKRAPKPRPKRTSQPLPKHQRLLQTPTPSPPPGARRPVPPVAPHVWVAMGANEPGGGYEVHLHGKGKKERAAAKGGGVDSNGNAQFQHLNEGRVYGDGAGAGVANGDREELRNGNAVHPVSNDPSREGQLRKTSSNPTAPPPVGQSAFSLSTGPQEHLMMIPMNHVGGAQFVLKPPKAPRARGKLRGRSRVDAEMVESTSQTAAVENVVTNPVVEEPEATTTTTVLNGGEDVVRDDERDASDSSASEDGDDDESVDSSLHPHYSVHPNTSAQNSEAQSLLPPSSTQADPGGSETNTFAAPPRPSRKVKRYPCDVCGQIFTRSGDVRRHKESRHSEGSSGCRCPFCGRVLTRQDALQRHWDKYCRKRSKRHLERQSSAVGSSGPSGMGALIGGVNGMVMTRVAGNGRGVMQEVGGVMNVFSHDAFFREIVGGRRRGASISSAEGNSVPGGSVRNGSESRSVSRSWSRSRSPSRSRSRSRSPSVEIIENPDARPHPSNRSPSAAGTNGSDNLSAEQLERFRRSE</sequence>
<dbReference type="STRING" id="686832.A0A0C2YLY3"/>
<feature type="compositionally biased region" description="Low complexity" evidence="2">
    <location>
        <begin position="999"/>
        <end position="1011"/>
    </location>
</feature>
<feature type="compositionally biased region" description="Pro residues" evidence="2">
    <location>
        <begin position="360"/>
        <end position="374"/>
    </location>
</feature>
<dbReference type="EMBL" id="KN831779">
    <property type="protein sequence ID" value="KIM42022.1"/>
    <property type="molecule type" value="Genomic_DNA"/>
</dbReference>
<feature type="region of interest" description="Disordered" evidence="2">
    <location>
        <begin position="1"/>
        <end position="584"/>
    </location>
</feature>
<feature type="compositionally biased region" description="Acidic residues" evidence="2">
    <location>
        <begin position="788"/>
        <end position="798"/>
    </location>
</feature>
<feature type="compositionally biased region" description="Polar residues" evidence="2">
    <location>
        <begin position="809"/>
        <end position="840"/>
    </location>
</feature>
<organism evidence="4 5">
    <name type="scientific">Hebeloma cylindrosporum</name>
    <dbReference type="NCBI Taxonomy" id="76867"/>
    <lineage>
        <taxon>Eukaryota</taxon>
        <taxon>Fungi</taxon>
        <taxon>Dikarya</taxon>
        <taxon>Basidiomycota</taxon>
        <taxon>Agaricomycotina</taxon>
        <taxon>Agaricomycetes</taxon>
        <taxon>Agaricomycetidae</taxon>
        <taxon>Agaricales</taxon>
        <taxon>Agaricineae</taxon>
        <taxon>Hymenogastraceae</taxon>
        <taxon>Hebeloma</taxon>
    </lineage>
</organism>
<feature type="compositionally biased region" description="Low complexity" evidence="2">
    <location>
        <begin position="301"/>
        <end position="326"/>
    </location>
</feature>
<reference evidence="5" key="2">
    <citation type="submission" date="2015-01" db="EMBL/GenBank/DDBJ databases">
        <title>Evolutionary Origins and Diversification of the Mycorrhizal Mutualists.</title>
        <authorList>
            <consortium name="DOE Joint Genome Institute"/>
            <consortium name="Mycorrhizal Genomics Consortium"/>
            <person name="Kohler A."/>
            <person name="Kuo A."/>
            <person name="Nagy L.G."/>
            <person name="Floudas D."/>
            <person name="Copeland A."/>
            <person name="Barry K.W."/>
            <person name="Cichocki N."/>
            <person name="Veneault-Fourrey C."/>
            <person name="LaButti K."/>
            <person name="Lindquist E.A."/>
            <person name="Lipzen A."/>
            <person name="Lundell T."/>
            <person name="Morin E."/>
            <person name="Murat C."/>
            <person name="Riley R."/>
            <person name="Ohm R."/>
            <person name="Sun H."/>
            <person name="Tunlid A."/>
            <person name="Henrissat B."/>
            <person name="Grigoriev I.V."/>
            <person name="Hibbett D.S."/>
            <person name="Martin F."/>
        </authorList>
    </citation>
    <scope>NUCLEOTIDE SEQUENCE [LARGE SCALE GENOMIC DNA]</scope>
    <source>
        <strain evidence="5">h7</strain>
    </source>
</reference>
<dbReference type="InterPro" id="IPR013087">
    <property type="entry name" value="Znf_C2H2_type"/>
</dbReference>
<reference evidence="4 5" key="1">
    <citation type="submission" date="2014-04" db="EMBL/GenBank/DDBJ databases">
        <authorList>
            <consortium name="DOE Joint Genome Institute"/>
            <person name="Kuo A."/>
            <person name="Gay G."/>
            <person name="Dore J."/>
            <person name="Kohler A."/>
            <person name="Nagy L.G."/>
            <person name="Floudas D."/>
            <person name="Copeland A."/>
            <person name="Barry K.W."/>
            <person name="Cichocki N."/>
            <person name="Veneault-Fourrey C."/>
            <person name="LaButti K."/>
            <person name="Lindquist E.A."/>
            <person name="Lipzen A."/>
            <person name="Lundell T."/>
            <person name="Morin E."/>
            <person name="Murat C."/>
            <person name="Sun H."/>
            <person name="Tunlid A."/>
            <person name="Henrissat B."/>
            <person name="Grigoriev I.V."/>
            <person name="Hibbett D.S."/>
            <person name="Martin F."/>
            <person name="Nordberg H.P."/>
            <person name="Cantor M.N."/>
            <person name="Hua S.X."/>
        </authorList>
    </citation>
    <scope>NUCLEOTIDE SEQUENCE [LARGE SCALE GENOMIC DNA]</scope>
    <source>
        <strain evidence="5">h7</strain>
    </source>
</reference>
<feature type="region of interest" description="Disordered" evidence="2">
    <location>
        <begin position="979"/>
        <end position="1065"/>
    </location>
</feature>
<dbReference type="SUPFAM" id="SSF57667">
    <property type="entry name" value="beta-beta-alpha zinc fingers"/>
    <property type="match status" value="1"/>
</dbReference>
<feature type="domain" description="C2H2-type" evidence="3">
    <location>
        <begin position="853"/>
        <end position="881"/>
    </location>
</feature>
<feature type="compositionally biased region" description="Basic and acidic residues" evidence="2">
    <location>
        <begin position="115"/>
        <end position="127"/>
    </location>
</feature>
<dbReference type="HOGENOM" id="CLU_288553_0_0_1"/>
<evidence type="ECO:0000313" key="4">
    <source>
        <dbReference type="EMBL" id="KIM42022.1"/>
    </source>
</evidence>
<keyword evidence="1" id="KW-0479">Metal-binding</keyword>
<feature type="compositionally biased region" description="Basic residues" evidence="2">
    <location>
        <begin position="163"/>
        <end position="172"/>
    </location>
</feature>
<feature type="compositionally biased region" description="Polar residues" evidence="2">
    <location>
        <begin position="1038"/>
        <end position="1055"/>
    </location>
</feature>
<dbReference type="Pfam" id="PF00096">
    <property type="entry name" value="zf-C2H2"/>
    <property type="match status" value="2"/>
</dbReference>
<feature type="compositionally biased region" description="Polar residues" evidence="2">
    <location>
        <begin position="128"/>
        <end position="152"/>
    </location>
</feature>
<feature type="compositionally biased region" description="Pro residues" evidence="2">
    <location>
        <begin position="570"/>
        <end position="584"/>
    </location>
</feature>
<feature type="compositionally biased region" description="Basic residues" evidence="2">
    <location>
        <begin position="537"/>
        <end position="554"/>
    </location>
</feature>
<evidence type="ECO:0000313" key="5">
    <source>
        <dbReference type="Proteomes" id="UP000053424"/>
    </source>
</evidence>
<feature type="compositionally biased region" description="Basic and acidic residues" evidence="2">
    <location>
        <begin position="188"/>
        <end position="198"/>
    </location>
</feature>
<evidence type="ECO:0000259" key="3">
    <source>
        <dbReference type="PROSITE" id="PS50157"/>
    </source>
</evidence>
<dbReference type="InterPro" id="IPR036236">
    <property type="entry name" value="Znf_C2H2_sf"/>
</dbReference>
<gene>
    <name evidence="4" type="ORF">M413DRAFT_27550</name>
</gene>
<name>A0A0C2YLY3_HEBCY</name>
<feature type="compositionally biased region" description="Basic and acidic residues" evidence="2">
    <location>
        <begin position="402"/>
        <end position="454"/>
    </location>
</feature>
<feature type="compositionally biased region" description="Basic and acidic residues" evidence="2">
    <location>
        <begin position="75"/>
        <end position="86"/>
    </location>
</feature>
<dbReference type="SMART" id="SM00355">
    <property type="entry name" value="ZnF_C2H2"/>
    <property type="match status" value="2"/>
</dbReference>
<feature type="compositionally biased region" description="Basic and acidic residues" evidence="2">
    <location>
        <begin position="17"/>
        <end position="26"/>
    </location>
</feature>
<feature type="region of interest" description="Disordered" evidence="2">
    <location>
        <begin position="656"/>
        <end position="693"/>
    </location>
</feature>
<feature type="compositionally biased region" description="Basic and acidic residues" evidence="2">
    <location>
        <begin position="774"/>
        <end position="784"/>
    </location>
</feature>